<dbReference type="Pfam" id="PF08519">
    <property type="entry name" value="RFC1"/>
    <property type="match status" value="1"/>
</dbReference>
<dbReference type="Gene3D" id="3.40.50.10190">
    <property type="entry name" value="BRCT domain"/>
    <property type="match status" value="1"/>
</dbReference>
<dbReference type="CDD" id="cd17752">
    <property type="entry name" value="BRCT_RFC1"/>
    <property type="match status" value="1"/>
</dbReference>
<feature type="compositionally biased region" description="Basic and acidic residues" evidence="17">
    <location>
        <begin position="115"/>
        <end position="126"/>
    </location>
</feature>
<dbReference type="SMART" id="SM00382">
    <property type="entry name" value="AAA"/>
    <property type="match status" value="1"/>
</dbReference>
<accession>A0A8S4MZR7</accession>
<gene>
    <name evidence="19" type="ORF">OFUS_LOCUS1927</name>
</gene>
<dbReference type="FunFam" id="1.10.8.60:FF:000021">
    <property type="entry name" value="Replication factor C subunit 1"/>
    <property type="match status" value="1"/>
</dbReference>
<dbReference type="Gene3D" id="1.10.8.60">
    <property type="match status" value="1"/>
</dbReference>
<feature type="compositionally biased region" description="Low complexity" evidence="17">
    <location>
        <begin position="516"/>
        <end position="541"/>
    </location>
</feature>
<evidence type="ECO:0000256" key="4">
    <source>
        <dbReference type="ARBA" id="ARBA00022553"/>
    </source>
</evidence>
<evidence type="ECO:0000256" key="7">
    <source>
        <dbReference type="ARBA" id="ARBA00022840"/>
    </source>
</evidence>
<dbReference type="OrthoDB" id="446168at2759"/>
<keyword evidence="8" id="KW-0238">DNA-binding</keyword>
<feature type="compositionally biased region" description="Polar residues" evidence="17">
    <location>
        <begin position="721"/>
        <end position="737"/>
    </location>
</feature>
<comment type="caution">
    <text evidence="19">The sequence shown here is derived from an EMBL/GenBank/DDBJ whole genome shotgun (WGS) entry which is preliminary data.</text>
</comment>
<dbReference type="EMBL" id="CAIIXF020000001">
    <property type="protein sequence ID" value="CAH1774477.1"/>
    <property type="molecule type" value="Genomic_DNA"/>
</dbReference>
<dbReference type="GO" id="GO:0005634">
    <property type="term" value="C:nucleus"/>
    <property type="evidence" value="ECO:0007669"/>
    <property type="project" value="UniProtKB-SubCell"/>
</dbReference>
<dbReference type="InterPro" id="IPR027417">
    <property type="entry name" value="P-loop_NTPase"/>
</dbReference>
<dbReference type="Gene3D" id="3.40.50.300">
    <property type="entry name" value="P-loop containing nucleotide triphosphate hydrolases"/>
    <property type="match status" value="1"/>
</dbReference>
<dbReference type="FunFam" id="3.40.50.10190:FF:000001">
    <property type="entry name" value="Replication factor C subunit 1"/>
    <property type="match status" value="1"/>
</dbReference>
<feature type="compositionally biased region" description="Low complexity" evidence="17">
    <location>
        <begin position="414"/>
        <end position="426"/>
    </location>
</feature>
<organism evidence="19 20">
    <name type="scientific">Owenia fusiformis</name>
    <name type="common">Polychaete worm</name>
    <dbReference type="NCBI Taxonomy" id="6347"/>
    <lineage>
        <taxon>Eukaryota</taxon>
        <taxon>Metazoa</taxon>
        <taxon>Spiralia</taxon>
        <taxon>Lophotrochozoa</taxon>
        <taxon>Annelida</taxon>
        <taxon>Polychaeta</taxon>
        <taxon>Sedentaria</taxon>
        <taxon>Canalipalpata</taxon>
        <taxon>Sabellida</taxon>
        <taxon>Oweniida</taxon>
        <taxon>Oweniidae</taxon>
        <taxon>Owenia</taxon>
    </lineage>
</organism>
<dbReference type="InterPro" id="IPR008921">
    <property type="entry name" value="DNA_pol3_clamp-load_cplx_C"/>
</dbReference>
<evidence type="ECO:0000256" key="15">
    <source>
        <dbReference type="ARBA" id="ARBA00078526"/>
    </source>
</evidence>
<feature type="compositionally biased region" description="Low complexity" evidence="17">
    <location>
        <begin position="457"/>
        <end position="466"/>
    </location>
</feature>
<dbReference type="GO" id="GO:0005663">
    <property type="term" value="C:DNA replication factor C complex"/>
    <property type="evidence" value="ECO:0007669"/>
    <property type="project" value="InterPro"/>
</dbReference>
<dbReference type="PANTHER" id="PTHR23389">
    <property type="entry name" value="CHROMOSOME TRANSMISSION FIDELITY FACTOR 18"/>
    <property type="match status" value="1"/>
</dbReference>
<dbReference type="GO" id="GO:0003689">
    <property type="term" value="F:DNA clamp loader activity"/>
    <property type="evidence" value="ECO:0007669"/>
    <property type="project" value="UniProtKB-UniRule"/>
</dbReference>
<name>A0A8S4MZR7_OWEFU</name>
<dbReference type="GO" id="GO:0006260">
    <property type="term" value="P:DNA replication"/>
    <property type="evidence" value="ECO:0007669"/>
    <property type="project" value="UniProtKB-KW"/>
</dbReference>
<dbReference type="InterPro" id="IPR001357">
    <property type="entry name" value="BRCT_dom"/>
</dbReference>
<comment type="subcellular location">
    <subcellularLocation>
        <location evidence="1">Nucleus</location>
    </subcellularLocation>
</comment>
<evidence type="ECO:0000313" key="20">
    <source>
        <dbReference type="Proteomes" id="UP000749559"/>
    </source>
</evidence>
<keyword evidence="9" id="KW-0539">Nucleus</keyword>
<feature type="compositionally biased region" description="Basic residues" evidence="17">
    <location>
        <begin position="165"/>
        <end position="177"/>
    </location>
</feature>
<dbReference type="FunFam" id="1.20.272.10:FF:000005">
    <property type="entry name" value="Replication factor C subunit 1"/>
    <property type="match status" value="1"/>
</dbReference>
<dbReference type="InterPro" id="IPR013725">
    <property type="entry name" value="DNA_replication_fac_RFC1_C"/>
</dbReference>
<dbReference type="CDD" id="cd00009">
    <property type="entry name" value="AAA"/>
    <property type="match status" value="1"/>
</dbReference>
<dbReference type="InterPro" id="IPR003593">
    <property type="entry name" value="AAA+_ATPase"/>
</dbReference>
<evidence type="ECO:0000256" key="6">
    <source>
        <dbReference type="ARBA" id="ARBA00022741"/>
    </source>
</evidence>
<feature type="compositionally biased region" description="Low complexity" evidence="17">
    <location>
        <begin position="738"/>
        <end position="756"/>
    </location>
</feature>
<evidence type="ECO:0000256" key="1">
    <source>
        <dbReference type="ARBA" id="ARBA00004123"/>
    </source>
</evidence>
<dbReference type="Proteomes" id="UP000749559">
    <property type="component" value="Unassembled WGS sequence"/>
</dbReference>
<dbReference type="PANTHER" id="PTHR23389:SF6">
    <property type="entry name" value="REPLICATION FACTOR C SUBUNIT 1"/>
    <property type="match status" value="1"/>
</dbReference>
<feature type="compositionally biased region" description="Acidic residues" evidence="17">
    <location>
        <begin position="1276"/>
        <end position="1296"/>
    </location>
</feature>
<reference evidence="19" key="1">
    <citation type="submission" date="2022-03" db="EMBL/GenBank/DDBJ databases">
        <authorList>
            <person name="Martin C."/>
        </authorList>
    </citation>
    <scope>NUCLEOTIDE SEQUENCE</scope>
</reference>
<evidence type="ECO:0000256" key="17">
    <source>
        <dbReference type="SAM" id="MobiDB-lite"/>
    </source>
</evidence>
<feature type="compositionally biased region" description="Basic residues" evidence="17">
    <location>
        <begin position="192"/>
        <end position="205"/>
    </location>
</feature>
<evidence type="ECO:0000313" key="19">
    <source>
        <dbReference type="EMBL" id="CAH1774477.1"/>
    </source>
</evidence>
<evidence type="ECO:0000256" key="16">
    <source>
        <dbReference type="ARBA" id="ARBA00080382"/>
    </source>
</evidence>
<dbReference type="GO" id="GO:0005524">
    <property type="term" value="F:ATP binding"/>
    <property type="evidence" value="ECO:0007669"/>
    <property type="project" value="UniProtKB-UniRule"/>
</dbReference>
<evidence type="ECO:0000256" key="12">
    <source>
        <dbReference type="ARBA" id="ARBA00075134"/>
    </source>
</evidence>
<evidence type="ECO:0000256" key="14">
    <source>
        <dbReference type="ARBA" id="ARBA00077727"/>
    </source>
</evidence>
<feature type="region of interest" description="Disordered" evidence="17">
    <location>
        <begin position="1"/>
        <end position="307"/>
    </location>
</feature>
<sequence>MKMDIRNFFGAKSVAKKPKEPTKEKASAEKKQPKPKPPVTRKDTCALKENGVKESNKAKDEDELLIIDENSYCDSVSSPKSETKTGKSKSKSNSCSKMKKDSEASGSGNKRKKSVEKSWKANKDLFDSGDSEDEEISTRRQKSKQKAKKVVAVSESDSDDDIKTSKKKGKKKQKAKKSQVIDSESEEDPIPKKRSRNKASTKKKITTYVSDSDDEKPKRNTVDTYFKPATPKQPSPKKSHSKKLTPDKGQLSVMDFFGGGEVKRSEKKTIGTEQKITVEEKKKGTKRKADATKARDSKNNGISDIHYEMEMHSDDDFAETLALIDEMEQKAKKAKTEPDEDIIPDTPPSKESTKKQPSESKSSPKKQPSESKSSPKKQPSESKSSPKKQPSESKSSPKKQPSESKSSPKKQPSESKSSPTKQPSESRSSPRKQISEFKPSPEKQSNLSKTPKKKSLETSYSSPSSSIPDKKTPQKSHLTPVRSSPRRPSRDSQSSRSSTPTLSQPIRSSPRRTPKTSDSSSSLSSKLSSKAKASKSLVVDTPKAKTPKKTPVKDINVQVLAEDTPVSKQKPDEGTPSSLQRGASYRSYLTREGPRSLGSKEVPEGGANCLEGLTFVITGVLESFERDDLKSIIERFGGKVTGNVSKKTTYVVAGRDAGTAKMSKAEQFKTEILDEDGVLDLIRSKPGKKSKYEIMAEKEVKASLNSAKSSPKISKFDSQSERLSQTSSKYDSQSERLTQATSSQDSQSSSRTVNSQEQSDQSGPTLLWVDKYKPTSLKSIIGQQGDKSNAKKLFNWLRDWHKYCGEGKAKTGPSKWGEDGRGYRAALLSGPPGIGKTTSATLVCQEAGFTYVELNASDTRSKKSLQSEVAEALNNHTLMDYFSTSGKVKSSHEIGSKHALLMDEVDGMAGNEDRGGMQELIGLIKSTKIPIICMCNDRQHPKIRSLVNYCFDLRFQRPRVEQIKAAMMTIAYREKLKIPPPAMNEVIEASNHDVRQVLHNLEMWSAKEKALSNEQIKSDAKKAQKDLKLGPFEVCRKVFSNQDHQSMSLNDKSDLFFHDYNIAPLFVQENYITANAFAARGDIKKQLDLLSKTADSIASGDLVDKKIRNEQAWSMLPLQAMFASVLPGEYMSGSCGQINFPSWLGKNSTKTKTNRILQELRTHMRLKVSCAKEGLSMEYLPHMKHRLTKPLIESETEGVREVIDMLDEYNMLKEDFDNIMDITLWSNEQNPMSKVATKVKSAFTRTYNKESHATPYSTEGAPVKKKRGGGANTDQLEGDEDVEGATQGEDEEEEVTADAFMKKNKPGGKTTKKSATTDKGKGKGKGKGKK</sequence>
<keyword evidence="7" id="KW-0067">ATP-binding</keyword>
<dbReference type="Pfam" id="PF00533">
    <property type="entry name" value="BRCT"/>
    <property type="match status" value="1"/>
</dbReference>
<evidence type="ECO:0000256" key="2">
    <source>
        <dbReference type="ARBA" id="ARBA00006116"/>
    </source>
</evidence>
<dbReference type="SMART" id="SM00292">
    <property type="entry name" value="BRCT"/>
    <property type="match status" value="1"/>
</dbReference>
<dbReference type="FunFam" id="3.40.50.300:FF:000395">
    <property type="entry name" value="Replication factor C subunit 1"/>
    <property type="match status" value="1"/>
</dbReference>
<evidence type="ECO:0000256" key="9">
    <source>
        <dbReference type="ARBA" id="ARBA00023242"/>
    </source>
</evidence>
<feature type="region of interest" description="Disordered" evidence="17">
    <location>
        <begin position="1248"/>
        <end position="1330"/>
    </location>
</feature>
<dbReference type="SUPFAM" id="SSF48019">
    <property type="entry name" value="post-AAA+ oligomerization domain-like"/>
    <property type="match status" value="1"/>
</dbReference>
<evidence type="ECO:0000256" key="10">
    <source>
        <dbReference type="ARBA" id="ARBA00054501"/>
    </source>
</evidence>
<dbReference type="SUPFAM" id="SSF52113">
    <property type="entry name" value="BRCT domain"/>
    <property type="match status" value="1"/>
</dbReference>
<dbReference type="CDD" id="cd18140">
    <property type="entry name" value="HLD_clamp_RFC"/>
    <property type="match status" value="1"/>
</dbReference>
<evidence type="ECO:0000256" key="8">
    <source>
        <dbReference type="ARBA" id="ARBA00023125"/>
    </source>
</evidence>
<dbReference type="GO" id="GO:0003677">
    <property type="term" value="F:DNA binding"/>
    <property type="evidence" value="ECO:0007669"/>
    <property type="project" value="UniProtKB-KW"/>
</dbReference>
<proteinExistence type="inferred from homology"/>
<evidence type="ECO:0000256" key="3">
    <source>
        <dbReference type="ARBA" id="ARBA00020401"/>
    </source>
</evidence>
<evidence type="ECO:0000256" key="11">
    <source>
        <dbReference type="ARBA" id="ARBA00064311"/>
    </source>
</evidence>
<dbReference type="PROSITE" id="PS50172">
    <property type="entry name" value="BRCT"/>
    <property type="match status" value="1"/>
</dbReference>
<dbReference type="GO" id="GO:0006281">
    <property type="term" value="P:DNA repair"/>
    <property type="evidence" value="ECO:0007669"/>
    <property type="project" value="InterPro"/>
</dbReference>
<feature type="domain" description="BRCT" evidence="18">
    <location>
        <begin position="605"/>
        <end position="685"/>
    </location>
</feature>
<feature type="compositionally biased region" description="Basic residues" evidence="17">
    <location>
        <begin position="1302"/>
        <end position="1312"/>
    </location>
</feature>
<keyword evidence="20" id="KW-1185">Reference proteome</keyword>
<dbReference type="Pfam" id="PF25361">
    <property type="entry name" value="AAA_lid_RFC1"/>
    <property type="match status" value="1"/>
</dbReference>
<dbReference type="Pfam" id="PF00004">
    <property type="entry name" value="AAA"/>
    <property type="match status" value="1"/>
</dbReference>
<dbReference type="InterPro" id="IPR003959">
    <property type="entry name" value="ATPase_AAA_core"/>
</dbReference>
<dbReference type="Gene3D" id="1.20.272.10">
    <property type="match status" value="1"/>
</dbReference>
<feature type="compositionally biased region" description="Basic and acidic residues" evidence="17">
    <location>
        <begin position="328"/>
        <end position="337"/>
    </location>
</feature>
<keyword evidence="6" id="KW-0547">Nucleotide-binding</keyword>
<dbReference type="InterPro" id="IPR036420">
    <property type="entry name" value="BRCT_dom_sf"/>
</dbReference>
<feature type="region of interest" description="Disordered" evidence="17">
    <location>
        <begin position="328"/>
        <end position="605"/>
    </location>
</feature>
<dbReference type="SUPFAM" id="SSF52540">
    <property type="entry name" value="P-loop containing nucleoside triphosphate hydrolases"/>
    <property type="match status" value="1"/>
</dbReference>
<dbReference type="InterPro" id="IPR047854">
    <property type="entry name" value="RFC_lid"/>
</dbReference>
<feature type="compositionally biased region" description="Basic and acidic residues" evidence="17">
    <location>
        <begin position="17"/>
        <end position="32"/>
    </location>
</feature>
<keyword evidence="5" id="KW-0235">DNA replication</keyword>
<feature type="region of interest" description="Disordered" evidence="17">
    <location>
        <begin position="707"/>
        <end position="767"/>
    </location>
</feature>
<comment type="similarity">
    <text evidence="2">Belongs to the activator 1 large subunit family.</text>
</comment>
<evidence type="ECO:0000256" key="5">
    <source>
        <dbReference type="ARBA" id="ARBA00022705"/>
    </source>
</evidence>
<feature type="compositionally biased region" description="Basic residues" evidence="17">
    <location>
        <begin position="139"/>
        <end position="149"/>
    </location>
</feature>
<feature type="compositionally biased region" description="Basic and acidic residues" evidence="17">
    <location>
        <begin position="261"/>
        <end position="298"/>
    </location>
</feature>
<keyword evidence="4" id="KW-0597">Phosphoprotein</keyword>
<dbReference type="GO" id="GO:0016887">
    <property type="term" value="F:ATP hydrolysis activity"/>
    <property type="evidence" value="ECO:0007669"/>
    <property type="project" value="InterPro"/>
</dbReference>
<comment type="function">
    <text evidence="10">Subunit of the replication factor C (RFC) complex which acts during elongation of primed DNA templates by DNA polymerases delta and epsilon, and is necessary for ATP-dependent loading of proliferating cell nuclear antigen (PCNA) onto primed DNA. This subunit binds to the primer-template junction. Binds the PO-B transcription element as well as other GA rich DNA sequences. Can bind single- or double-stranded DNA.</text>
</comment>
<feature type="compositionally biased region" description="Low complexity" evidence="17">
    <location>
        <begin position="491"/>
        <end position="505"/>
    </location>
</feature>
<evidence type="ECO:0000259" key="18">
    <source>
        <dbReference type="PROSITE" id="PS50172"/>
    </source>
</evidence>
<evidence type="ECO:0000256" key="13">
    <source>
        <dbReference type="ARBA" id="ARBA00076017"/>
    </source>
</evidence>
<feature type="compositionally biased region" description="Basic and acidic residues" evidence="17">
    <location>
        <begin position="40"/>
        <end position="60"/>
    </location>
</feature>
<comment type="subunit">
    <text evidence="11">Large subunit of the RFC complex, an heteropentameric complex consisting of RFC1 and four small subunits RFC2, RFC3, RFC4 and RFC5; the RFC complex interacts with PCNA and the interaction involves RFC1.</text>
</comment>
<protein>
    <recommendedName>
        <fullName evidence="3">Replication factor C subunit 1</fullName>
    </recommendedName>
    <alternativeName>
        <fullName evidence="15">Activator 1 140 kDa subunit</fullName>
    </alternativeName>
    <alternativeName>
        <fullName evidence="14">Activator 1 large subunit</fullName>
    </alternativeName>
    <alternativeName>
        <fullName evidence="16">Activator 1 subunit 1</fullName>
    </alternativeName>
    <alternativeName>
        <fullName evidence="12">Replication factor C 140 kDa subunit</fullName>
    </alternativeName>
    <alternativeName>
        <fullName evidence="13">Replication factor C large subunit</fullName>
    </alternativeName>
</protein>